<name>A0A1G7SH57_CHIFI</name>
<dbReference type="Proteomes" id="UP000199045">
    <property type="component" value="Unassembled WGS sequence"/>
</dbReference>
<gene>
    <name evidence="7" type="ORF">SAMN04488121_103870</name>
</gene>
<dbReference type="EMBL" id="FNBN01000003">
    <property type="protein sequence ID" value="SDG22333.1"/>
    <property type="molecule type" value="Genomic_DNA"/>
</dbReference>
<evidence type="ECO:0000256" key="3">
    <source>
        <dbReference type="ARBA" id="ARBA00023015"/>
    </source>
</evidence>
<evidence type="ECO:0000256" key="5">
    <source>
        <dbReference type="ARBA" id="ARBA00023163"/>
    </source>
</evidence>
<feature type="domain" description="HTH gntR-type" evidence="6">
    <location>
        <begin position="17"/>
        <end position="85"/>
    </location>
</feature>
<keyword evidence="3" id="KW-0805">Transcription regulation</keyword>
<sequence length="507" mass="57166">MIKKLLEISFKKCDEHSPLYRQLESQIIQLICHGILKPGQALPPSRELALSLQLNRKTVVTTYEELDAQGWVETRERSGVYVSRHLPNTSARAINQQSPKLIRSRQPAYPLINRSSDVATSTDQSAQNNVSGMPALLYKIDDGFPDPRIAPIEELVREYRRFGKGRLANQFLTYGPEHGSYRLRVELADFLNRTRGLQITEKEILITKGTQMAIYLATQLLIRPGDSVFVPEPGYKDANQTFKLAGANLTFIPVDKEGMDLDMIEQLCKKKAPKMIYIIPHHHRPTTVTLSAERRMRLLNLARKYRFALLEDDYDFDYHFSSSPLLPLASLDTDGHIIYVGSFCKSIAPGVRIGFMVAPEVVINEAAAIRKLIDRQGEQLLEEATAELLSAGDISRHIKKSHKVYQERLENTCRLLREQLGEYLTFDKPNGGLAIWATYGKNISAKAVALNAEKLGLKISDGSNYFFQPDSTPPNDYIRIGYSSLNETEMAGAIDIWKQALTSLKAK</sequence>
<dbReference type="GO" id="GO:0003700">
    <property type="term" value="F:DNA-binding transcription factor activity"/>
    <property type="evidence" value="ECO:0007669"/>
    <property type="project" value="InterPro"/>
</dbReference>
<organism evidence="7 8">
    <name type="scientific">Chitinophaga filiformis</name>
    <name type="common">Myxococcus filiformis</name>
    <name type="synonym">Flexibacter filiformis</name>
    <dbReference type="NCBI Taxonomy" id="104663"/>
    <lineage>
        <taxon>Bacteria</taxon>
        <taxon>Pseudomonadati</taxon>
        <taxon>Bacteroidota</taxon>
        <taxon>Chitinophagia</taxon>
        <taxon>Chitinophagales</taxon>
        <taxon>Chitinophagaceae</taxon>
        <taxon>Chitinophaga</taxon>
    </lineage>
</organism>
<dbReference type="Gene3D" id="3.40.640.10">
    <property type="entry name" value="Type I PLP-dependent aspartate aminotransferase-like (Major domain)"/>
    <property type="match status" value="1"/>
</dbReference>
<dbReference type="GO" id="GO:0003677">
    <property type="term" value="F:DNA binding"/>
    <property type="evidence" value="ECO:0007669"/>
    <property type="project" value="UniProtKB-KW"/>
</dbReference>
<dbReference type="PANTHER" id="PTHR46577">
    <property type="entry name" value="HTH-TYPE TRANSCRIPTIONAL REGULATORY PROTEIN GABR"/>
    <property type="match status" value="1"/>
</dbReference>
<dbReference type="InterPro" id="IPR015424">
    <property type="entry name" value="PyrdxlP-dep_Trfase"/>
</dbReference>
<dbReference type="CDD" id="cd07377">
    <property type="entry name" value="WHTH_GntR"/>
    <property type="match status" value="1"/>
</dbReference>
<dbReference type="STRING" id="104663.SAMN04488121_103870"/>
<dbReference type="Pfam" id="PF00155">
    <property type="entry name" value="Aminotran_1_2"/>
    <property type="match status" value="1"/>
</dbReference>
<dbReference type="PANTHER" id="PTHR46577:SF1">
    <property type="entry name" value="HTH-TYPE TRANSCRIPTIONAL REGULATORY PROTEIN GABR"/>
    <property type="match status" value="1"/>
</dbReference>
<comment type="similarity">
    <text evidence="1">In the C-terminal section; belongs to the class-I pyridoxal-phosphate-dependent aminotransferase family.</text>
</comment>
<dbReference type="GO" id="GO:0008483">
    <property type="term" value="F:transaminase activity"/>
    <property type="evidence" value="ECO:0007669"/>
    <property type="project" value="UniProtKB-KW"/>
</dbReference>
<keyword evidence="5" id="KW-0804">Transcription</keyword>
<proteinExistence type="inferred from homology"/>
<evidence type="ECO:0000256" key="1">
    <source>
        <dbReference type="ARBA" id="ARBA00005384"/>
    </source>
</evidence>
<evidence type="ECO:0000256" key="2">
    <source>
        <dbReference type="ARBA" id="ARBA00022898"/>
    </source>
</evidence>
<dbReference type="InterPro" id="IPR015421">
    <property type="entry name" value="PyrdxlP-dep_Trfase_major"/>
</dbReference>
<dbReference type="InterPro" id="IPR036390">
    <property type="entry name" value="WH_DNA-bd_sf"/>
</dbReference>
<dbReference type="InterPro" id="IPR036388">
    <property type="entry name" value="WH-like_DNA-bd_sf"/>
</dbReference>
<dbReference type="Pfam" id="PF00392">
    <property type="entry name" value="GntR"/>
    <property type="match status" value="1"/>
</dbReference>
<dbReference type="OrthoDB" id="594134at2"/>
<dbReference type="InterPro" id="IPR051446">
    <property type="entry name" value="HTH_trans_reg/aminotransferase"/>
</dbReference>
<dbReference type="SUPFAM" id="SSF46785">
    <property type="entry name" value="Winged helix' DNA-binding domain"/>
    <property type="match status" value="1"/>
</dbReference>
<dbReference type="InterPro" id="IPR000524">
    <property type="entry name" value="Tscrpt_reg_HTH_GntR"/>
</dbReference>
<evidence type="ECO:0000313" key="8">
    <source>
        <dbReference type="Proteomes" id="UP000199045"/>
    </source>
</evidence>
<dbReference type="InterPro" id="IPR004839">
    <property type="entry name" value="Aminotransferase_I/II_large"/>
</dbReference>
<dbReference type="PROSITE" id="PS50949">
    <property type="entry name" value="HTH_GNTR"/>
    <property type="match status" value="1"/>
</dbReference>
<evidence type="ECO:0000313" key="7">
    <source>
        <dbReference type="EMBL" id="SDG22333.1"/>
    </source>
</evidence>
<accession>A0A1G7SH57</accession>
<dbReference type="SUPFAM" id="SSF53383">
    <property type="entry name" value="PLP-dependent transferases"/>
    <property type="match status" value="1"/>
</dbReference>
<dbReference type="Gene3D" id="1.10.10.10">
    <property type="entry name" value="Winged helix-like DNA-binding domain superfamily/Winged helix DNA-binding domain"/>
    <property type="match status" value="1"/>
</dbReference>
<dbReference type="RefSeq" id="WP_089833738.1">
    <property type="nucleotide sequence ID" value="NZ_FNBN01000003.1"/>
</dbReference>
<evidence type="ECO:0000256" key="4">
    <source>
        <dbReference type="ARBA" id="ARBA00023125"/>
    </source>
</evidence>
<dbReference type="CDD" id="cd00609">
    <property type="entry name" value="AAT_like"/>
    <property type="match status" value="1"/>
</dbReference>
<evidence type="ECO:0000259" key="6">
    <source>
        <dbReference type="PROSITE" id="PS50949"/>
    </source>
</evidence>
<keyword evidence="2" id="KW-0663">Pyridoxal phosphate</keyword>
<keyword evidence="7" id="KW-0808">Transferase</keyword>
<dbReference type="SMART" id="SM00345">
    <property type="entry name" value="HTH_GNTR"/>
    <property type="match status" value="1"/>
</dbReference>
<dbReference type="AlphaFoldDB" id="A0A1G7SH57"/>
<dbReference type="GO" id="GO:0030170">
    <property type="term" value="F:pyridoxal phosphate binding"/>
    <property type="evidence" value="ECO:0007669"/>
    <property type="project" value="InterPro"/>
</dbReference>
<keyword evidence="4" id="KW-0238">DNA-binding</keyword>
<protein>
    <submittedName>
        <fullName evidence="7">GntR family transcriptional regulator / MocR family aminotransferase</fullName>
    </submittedName>
</protein>
<reference evidence="8" key="1">
    <citation type="submission" date="2016-10" db="EMBL/GenBank/DDBJ databases">
        <authorList>
            <person name="Varghese N."/>
            <person name="Submissions S."/>
        </authorList>
    </citation>
    <scope>NUCLEOTIDE SEQUENCE [LARGE SCALE GENOMIC DNA]</scope>
    <source>
        <strain evidence="8">DSM 527</strain>
    </source>
</reference>
<keyword evidence="7" id="KW-0032">Aminotransferase</keyword>